<evidence type="ECO:0000256" key="3">
    <source>
        <dbReference type="ARBA" id="ARBA00022475"/>
    </source>
</evidence>
<keyword evidence="14" id="KW-1185">Reference proteome</keyword>
<name>A0A1X2HAW5_SYNRA</name>
<evidence type="ECO:0000259" key="12">
    <source>
        <dbReference type="PROSITE" id="PS50892"/>
    </source>
</evidence>
<dbReference type="Pfam" id="PF13774">
    <property type="entry name" value="Longin"/>
    <property type="match status" value="1"/>
</dbReference>
<dbReference type="CDD" id="cd15867">
    <property type="entry name" value="R-SNARE_YKT6"/>
    <property type="match status" value="1"/>
</dbReference>
<accession>A0A1X2HAW5</accession>
<dbReference type="AlphaFoldDB" id="A0A1X2HAW5"/>
<evidence type="ECO:0000256" key="2">
    <source>
        <dbReference type="ARBA" id="ARBA00008025"/>
    </source>
</evidence>
<organism evidence="13 14">
    <name type="scientific">Syncephalastrum racemosum</name>
    <name type="common">Filamentous fungus</name>
    <dbReference type="NCBI Taxonomy" id="13706"/>
    <lineage>
        <taxon>Eukaryota</taxon>
        <taxon>Fungi</taxon>
        <taxon>Fungi incertae sedis</taxon>
        <taxon>Mucoromycota</taxon>
        <taxon>Mucoromycotina</taxon>
        <taxon>Mucoromycetes</taxon>
        <taxon>Mucorales</taxon>
        <taxon>Syncephalastraceae</taxon>
        <taxon>Syncephalastrum</taxon>
    </lineage>
</organism>
<evidence type="ECO:0000256" key="1">
    <source>
        <dbReference type="ARBA" id="ARBA00004342"/>
    </source>
</evidence>
<feature type="domain" description="V-SNARE coiled-coil homology" evidence="12">
    <location>
        <begin position="138"/>
        <end position="198"/>
    </location>
</feature>
<evidence type="ECO:0000256" key="5">
    <source>
        <dbReference type="ARBA" id="ARBA00023136"/>
    </source>
</evidence>
<dbReference type="GO" id="GO:0005768">
    <property type="term" value="C:endosome"/>
    <property type="evidence" value="ECO:0007669"/>
    <property type="project" value="EnsemblFungi"/>
</dbReference>
<keyword evidence="5" id="KW-0472">Membrane</keyword>
<dbReference type="GO" id="GO:0006891">
    <property type="term" value="P:intra-Golgi vesicle-mediated transport"/>
    <property type="evidence" value="ECO:0007669"/>
    <property type="project" value="EnsemblFungi"/>
</dbReference>
<dbReference type="GO" id="GO:0000329">
    <property type="term" value="C:fungal-type vacuole membrane"/>
    <property type="evidence" value="ECO:0007669"/>
    <property type="project" value="EnsemblFungi"/>
</dbReference>
<dbReference type="Proteomes" id="UP000242180">
    <property type="component" value="Unassembled WGS sequence"/>
</dbReference>
<evidence type="ECO:0000256" key="10">
    <source>
        <dbReference type="PROSITE-ProRule" id="PRU00290"/>
    </source>
</evidence>
<evidence type="ECO:0000256" key="6">
    <source>
        <dbReference type="ARBA" id="ARBA00023139"/>
    </source>
</evidence>
<dbReference type="STRING" id="13706.A0A1X2HAW5"/>
<proteinExistence type="inferred from homology"/>
<dbReference type="Pfam" id="PF00957">
    <property type="entry name" value="Synaptobrevin"/>
    <property type="match status" value="1"/>
</dbReference>
<dbReference type="GO" id="GO:0005886">
    <property type="term" value="C:plasma membrane"/>
    <property type="evidence" value="ECO:0007669"/>
    <property type="project" value="UniProtKB-SubCell"/>
</dbReference>
<dbReference type="GO" id="GO:0016409">
    <property type="term" value="F:palmitoyltransferase activity"/>
    <property type="evidence" value="ECO:0007669"/>
    <property type="project" value="EnsemblFungi"/>
</dbReference>
<comment type="caution">
    <text evidence="13">The sequence shown here is derived from an EMBL/GenBank/DDBJ whole genome shotgun (WGS) entry which is preliminary data.</text>
</comment>
<evidence type="ECO:0000256" key="9">
    <source>
        <dbReference type="ARBA" id="ARBA00026133"/>
    </source>
</evidence>
<dbReference type="PRINTS" id="PR00219">
    <property type="entry name" value="SYNAPTOBREVN"/>
</dbReference>
<evidence type="ECO:0000256" key="4">
    <source>
        <dbReference type="ARBA" id="ARBA00022481"/>
    </source>
</evidence>
<dbReference type="GO" id="GO:0042144">
    <property type="term" value="P:vacuole fusion, non-autophagic"/>
    <property type="evidence" value="ECO:0007669"/>
    <property type="project" value="EnsemblFungi"/>
</dbReference>
<dbReference type="Gene3D" id="3.30.450.50">
    <property type="entry name" value="Longin domain"/>
    <property type="match status" value="1"/>
</dbReference>
<comment type="subcellular location">
    <subcellularLocation>
        <location evidence="1">Cell membrane</location>
        <topology evidence="1">Lipid-anchor</topology>
        <orientation evidence="1">Cytoplasmic side</orientation>
    </subcellularLocation>
</comment>
<dbReference type="InParanoid" id="A0A1X2HAW5"/>
<evidence type="ECO:0000256" key="8">
    <source>
        <dbReference type="ARBA" id="ARBA00023289"/>
    </source>
</evidence>
<dbReference type="GO" id="GO:0006888">
    <property type="term" value="P:endoplasmic reticulum to Golgi vesicle-mediated transport"/>
    <property type="evidence" value="ECO:0007669"/>
    <property type="project" value="EnsemblFungi"/>
</dbReference>
<keyword evidence="3" id="KW-1003">Cell membrane</keyword>
<dbReference type="GO" id="GO:0005484">
    <property type="term" value="F:SNAP receptor activity"/>
    <property type="evidence" value="ECO:0007669"/>
    <property type="project" value="EnsemblFungi"/>
</dbReference>
<dbReference type="SUPFAM" id="SSF58038">
    <property type="entry name" value="SNARE fusion complex"/>
    <property type="match status" value="1"/>
</dbReference>
<keyword evidence="7" id="KW-0449">Lipoprotein</keyword>
<dbReference type="GO" id="GO:0005789">
    <property type="term" value="C:endoplasmic reticulum membrane"/>
    <property type="evidence" value="ECO:0007669"/>
    <property type="project" value="EnsemblFungi"/>
</dbReference>
<dbReference type="GO" id="GO:0006886">
    <property type="term" value="P:intracellular protein transport"/>
    <property type="evidence" value="ECO:0007669"/>
    <property type="project" value="EnsemblFungi"/>
</dbReference>
<gene>
    <name evidence="13" type="ORF">BCR43DRAFT_440736</name>
</gene>
<evidence type="ECO:0000313" key="14">
    <source>
        <dbReference type="Proteomes" id="UP000242180"/>
    </source>
</evidence>
<keyword evidence="10" id="KW-0175">Coiled coil</keyword>
<dbReference type="InterPro" id="IPR011012">
    <property type="entry name" value="Longin-like_dom_sf"/>
</dbReference>
<reference evidence="13 14" key="1">
    <citation type="submission" date="2016-07" db="EMBL/GenBank/DDBJ databases">
        <title>Pervasive Adenine N6-methylation of Active Genes in Fungi.</title>
        <authorList>
            <consortium name="DOE Joint Genome Institute"/>
            <person name="Mondo S.J."/>
            <person name="Dannebaum R.O."/>
            <person name="Kuo R.C."/>
            <person name="Labutti K."/>
            <person name="Haridas S."/>
            <person name="Kuo A."/>
            <person name="Salamov A."/>
            <person name="Ahrendt S.R."/>
            <person name="Lipzen A."/>
            <person name="Sullivan W."/>
            <person name="Andreopoulos W.B."/>
            <person name="Clum A."/>
            <person name="Lindquist E."/>
            <person name="Daum C."/>
            <person name="Ramamoorthy G.K."/>
            <person name="Gryganskyi A."/>
            <person name="Culley D."/>
            <person name="Magnuson J.K."/>
            <person name="James T.Y."/>
            <person name="O'Malley M.A."/>
            <person name="Stajich J.E."/>
            <person name="Spatafora J.W."/>
            <person name="Visel A."/>
            <person name="Grigoriev I.V."/>
        </authorList>
    </citation>
    <scope>NUCLEOTIDE SEQUENCE [LARGE SCALE GENOMIC DNA]</scope>
    <source>
        <strain evidence="13 14">NRRL 2496</strain>
    </source>
</reference>
<dbReference type="PROSITE" id="PS50859">
    <property type="entry name" value="LONGIN"/>
    <property type="match status" value="1"/>
</dbReference>
<dbReference type="FunCoup" id="A0A1X2HAW5">
    <property type="interactions" value="887"/>
</dbReference>
<comment type="similarity">
    <text evidence="2">Belongs to the synaptobrevin family.</text>
</comment>
<evidence type="ECO:0000313" key="13">
    <source>
        <dbReference type="EMBL" id="ORY95780.1"/>
    </source>
</evidence>
<dbReference type="InterPro" id="IPR045848">
    <property type="entry name" value="R-SNARE_YKT6"/>
</dbReference>
<keyword evidence="6" id="KW-0564">Palmitate</keyword>
<evidence type="ECO:0000259" key="11">
    <source>
        <dbReference type="PROSITE" id="PS50859"/>
    </source>
</evidence>
<dbReference type="GO" id="GO:0000421">
    <property type="term" value="C:autophagosome membrane"/>
    <property type="evidence" value="ECO:0007669"/>
    <property type="project" value="EnsemblFungi"/>
</dbReference>
<dbReference type="GO" id="GO:0031201">
    <property type="term" value="C:SNARE complex"/>
    <property type="evidence" value="ECO:0007669"/>
    <property type="project" value="EnsemblFungi"/>
</dbReference>
<keyword evidence="4" id="KW-0488">Methylation</keyword>
<dbReference type="SMART" id="SM01270">
    <property type="entry name" value="Longin"/>
    <property type="match status" value="1"/>
</dbReference>
<dbReference type="PROSITE" id="PS00417">
    <property type="entry name" value="SYNAPTOBREVIN"/>
    <property type="match status" value="1"/>
</dbReference>
<dbReference type="OMA" id="HYIGIIR"/>
<sequence>MQLLSILLLRTGADGKAEVLTSSFDLTRSFSFFERGSVKEFMTFTAATIAERTQPGVRQSVQQNESDHVAHVYSHPRGVTGVIFSDKEYPMRVAFGLLNKILDEFLVKFPAETWKPNLPYPELEDYLKKYQDPKQADTIMRVQDELNETTAILQKTIDSVLQRGEKLDSLVDRSEALSSQSKMFYKTAKKTNSCCVVM</sequence>
<dbReference type="SUPFAM" id="SSF64356">
    <property type="entry name" value="SNARE-like"/>
    <property type="match status" value="1"/>
</dbReference>
<feature type="domain" description="Longin" evidence="11">
    <location>
        <begin position="7"/>
        <end position="130"/>
    </location>
</feature>
<dbReference type="EMBL" id="MCGN01000006">
    <property type="protein sequence ID" value="ORY95780.1"/>
    <property type="molecule type" value="Genomic_DNA"/>
</dbReference>
<dbReference type="InterPro" id="IPR042855">
    <property type="entry name" value="V_SNARE_CC"/>
</dbReference>
<dbReference type="Gene3D" id="1.20.5.110">
    <property type="match status" value="1"/>
</dbReference>
<keyword evidence="8" id="KW-0636">Prenylation</keyword>
<dbReference type="InterPro" id="IPR010908">
    <property type="entry name" value="Longin_dom"/>
</dbReference>
<protein>
    <recommendedName>
        <fullName evidence="9">Synaptobrevin homolog YKT6</fullName>
    </recommendedName>
</protein>
<evidence type="ECO:0000256" key="7">
    <source>
        <dbReference type="ARBA" id="ARBA00023288"/>
    </source>
</evidence>
<dbReference type="PANTHER" id="PTHR45806:SF1">
    <property type="entry name" value="SYNAPTOBREVIN HOMOLOG YKT6"/>
    <property type="match status" value="1"/>
</dbReference>
<dbReference type="PANTHER" id="PTHR45806">
    <property type="entry name" value="SYNAPTOBREVIN HOMOLOG YKT6"/>
    <property type="match status" value="1"/>
</dbReference>
<dbReference type="PROSITE" id="PS50892">
    <property type="entry name" value="V_SNARE"/>
    <property type="match status" value="1"/>
</dbReference>
<dbReference type="GO" id="GO:0061909">
    <property type="term" value="P:autophagosome-lysosome fusion"/>
    <property type="evidence" value="ECO:0007669"/>
    <property type="project" value="EnsemblFungi"/>
</dbReference>
<dbReference type="InterPro" id="IPR001388">
    <property type="entry name" value="Synaptobrevin-like"/>
</dbReference>
<dbReference type="OrthoDB" id="27923at2759"/>
<dbReference type="CDD" id="cd14824">
    <property type="entry name" value="Longin"/>
    <property type="match status" value="1"/>
</dbReference>
<dbReference type="GO" id="GO:0033106">
    <property type="term" value="C:cis-Golgi network membrane"/>
    <property type="evidence" value="ECO:0007669"/>
    <property type="project" value="EnsemblFungi"/>
</dbReference>